<feature type="compositionally biased region" description="Basic and acidic residues" evidence="1">
    <location>
        <begin position="43"/>
        <end position="56"/>
    </location>
</feature>
<protein>
    <submittedName>
        <fullName evidence="2">Uncharacterized protein</fullName>
    </submittedName>
</protein>
<sequence length="134" mass="15350">MSNSKRFKSHSEGSDIHLHDPVQTVLHSIQRQRLEKAATYSSRSDELLGHPQKAPEGESSEILQWMEFIVIKASNEEYKALEHQKEGGKQGRSPSSFYQKETRKPTSPRGEEDKEKELEEAISPHLPYPKNPKI</sequence>
<dbReference type="AlphaFoldDB" id="A0A9Q3FPW7"/>
<organism evidence="2 3">
    <name type="scientific">Austropuccinia psidii MF-1</name>
    <dbReference type="NCBI Taxonomy" id="1389203"/>
    <lineage>
        <taxon>Eukaryota</taxon>
        <taxon>Fungi</taxon>
        <taxon>Dikarya</taxon>
        <taxon>Basidiomycota</taxon>
        <taxon>Pucciniomycotina</taxon>
        <taxon>Pucciniomycetes</taxon>
        <taxon>Pucciniales</taxon>
        <taxon>Sphaerophragmiaceae</taxon>
        <taxon>Austropuccinia</taxon>
    </lineage>
</organism>
<comment type="caution">
    <text evidence="2">The sequence shown here is derived from an EMBL/GenBank/DDBJ whole genome shotgun (WGS) entry which is preliminary data.</text>
</comment>
<name>A0A9Q3FPW7_9BASI</name>
<feature type="region of interest" description="Disordered" evidence="1">
    <location>
        <begin position="1"/>
        <end position="59"/>
    </location>
</feature>
<keyword evidence="3" id="KW-1185">Reference proteome</keyword>
<feature type="region of interest" description="Disordered" evidence="1">
    <location>
        <begin position="81"/>
        <end position="134"/>
    </location>
</feature>
<reference evidence="2" key="1">
    <citation type="submission" date="2021-03" db="EMBL/GenBank/DDBJ databases">
        <title>Draft genome sequence of rust myrtle Austropuccinia psidii MF-1, a brazilian biotype.</title>
        <authorList>
            <person name="Quecine M.C."/>
            <person name="Pachon D.M.R."/>
            <person name="Bonatelli M.L."/>
            <person name="Correr F.H."/>
            <person name="Franceschini L.M."/>
            <person name="Leite T.F."/>
            <person name="Margarido G.R.A."/>
            <person name="Almeida C.A."/>
            <person name="Ferrarezi J.A."/>
            <person name="Labate C.A."/>
        </authorList>
    </citation>
    <scope>NUCLEOTIDE SEQUENCE</scope>
    <source>
        <strain evidence="2">MF-1</strain>
    </source>
</reference>
<evidence type="ECO:0000313" key="3">
    <source>
        <dbReference type="Proteomes" id="UP000765509"/>
    </source>
</evidence>
<proteinExistence type="predicted"/>
<evidence type="ECO:0000313" key="2">
    <source>
        <dbReference type="EMBL" id="MBW0541753.1"/>
    </source>
</evidence>
<dbReference type="Proteomes" id="UP000765509">
    <property type="component" value="Unassembled WGS sequence"/>
</dbReference>
<feature type="compositionally biased region" description="Basic and acidic residues" evidence="1">
    <location>
        <begin position="100"/>
        <end position="119"/>
    </location>
</feature>
<feature type="compositionally biased region" description="Basic and acidic residues" evidence="1">
    <location>
        <begin position="9"/>
        <end position="20"/>
    </location>
</feature>
<dbReference type="EMBL" id="AVOT02046436">
    <property type="protein sequence ID" value="MBW0541753.1"/>
    <property type="molecule type" value="Genomic_DNA"/>
</dbReference>
<accession>A0A9Q3FPW7</accession>
<gene>
    <name evidence="2" type="ORF">O181_081468</name>
</gene>
<evidence type="ECO:0000256" key="1">
    <source>
        <dbReference type="SAM" id="MobiDB-lite"/>
    </source>
</evidence>